<dbReference type="AlphaFoldDB" id="A0A2V3U4Y4"/>
<gene>
    <name evidence="1" type="ORF">C7450_10647</name>
</gene>
<dbReference type="InterPro" id="IPR023606">
    <property type="entry name" value="CoA-Trfase_III_dom_1_sf"/>
</dbReference>
<dbReference type="EMBL" id="QJJK01000006">
    <property type="protein sequence ID" value="PXW57875.1"/>
    <property type="molecule type" value="Genomic_DNA"/>
</dbReference>
<dbReference type="SUPFAM" id="SSF89796">
    <property type="entry name" value="CoA-transferase family III (CaiB/BaiF)"/>
    <property type="match status" value="1"/>
</dbReference>
<evidence type="ECO:0000313" key="2">
    <source>
        <dbReference type="Proteomes" id="UP000248021"/>
    </source>
</evidence>
<dbReference type="Gene3D" id="3.40.50.10540">
    <property type="entry name" value="Crotonobetainyl-coa:carnitine coa-transferase, domain 1"/>
    <property type="match status" value="1"/>
</dbReference>
<dbReference type="InterPro" id="IPR044855">
    <property type="entry name" value="CoA-Trfase_III_dom3_sf"/>
</dbReference>
<dbReference type="OrthoDB" id="9806585at2"/>
<comment type="caution">
    <text evidence="1">The sequence shown here is derived from an EMBL/GenBank/DDBJ whole genome shotgun (WGS) entry which is preliminary data.</text>
</comment>
<sequence>MTPLDGIVVIDFSTLLPGPMASLILAEAGADVTKVERPDGEEMRRYDPDWDGVSTNFALLNRGKKSVAVDLKNPVDRDRVIAQIARADVLIEQFRPGVMDRLGLGYAALRALNPRLVYCSITSYGQSGPLSMTAAHDLNFVAETGLLALSSGPVEQPVVPPALIGDIAGGALPAVINILLALEQRRRTGDGCRIDVSMADNLFPFMYWALGKGFGTGQWPGRSDGLETGGTPRYRLYPTSDGQLVAAAPIEQKFWETFCRLIELPPSLADDAADRVGVIERVATIVVSRPASHWRDIFANEECCCSIVRSLEQAVAHPHFHARGLFGHELVSANGAARMPALPVPLDPGLRRPAQSLRAPAVGEHNALFEAPRP</sequence>
<dbReference type="InterPro" id="IPR050509">
    <property type="entry name" value="CoA-transferase_III"/>
</dbReference>
<dbReference type="Pfam" id="PF02515">
    <property type="entry name" value="CoA_transf_3"/>
    <property type="match status" value="1"/>
</dbReference>
<dbReference type="GO" id="GO:0016740">
    <property type="term" value="F:transferase activity"/>
    <property type="evidence" value="ECO:0007669"/>
    <property type="project" value="UniProtKB-KW"/>
</dbReference>
<dbReference type="PANTHER" id="PTHR48228:SF5">
    <property type="entry name" value="ALPHA-METHYLACYL-COA RACEMASE"/>
    <property type="match status" value="1"/>
</dbReference>
<dbReference type="Gene3D" id="3.30.1540.10">
    <property type="entry name" value="formyl-coa transferase, domain 3"/>
    <property type="match status" value="1"/>
</dbReference>
<organism evidence="1 2">
    <name type="scientific">Chelatococcus asaccharovorans</name>
    <dbReference type="NCBI Taxonomy" id="28210"/>
    <lineage>
        <taxon>Bacteria</taxon>
        <taxon>Pseudomonadati</taxon>
        <taxon>Pseudomonadota</taxon>
        <taxon>Alphaproteobacteria</taxon>
        <taxon>Hyphomicrobiales</taxon>
        <taxon>Chelatococcaceae</taxon>
        <taxon>Chelatococcus</taxon>
    </lineage>
</organism>
<dbReference type="PANTHER" id="PTHR48228">
    <property type="entry name" value="SUCCINYL-COA--D-CITRAMALATE COA-TRANSFERASE"/>
    <property type="match status" value="1"/>
</dbReference>
<keyword evidence="1" id="KW-0808">Transferase</keyword>
<reference evidence="1 2" key="1">
    <citation type="submission" date="2018-05" db="EMBL/GenBank/DDBJ databases">
        <title>Genomic Encyclopedia of Type Strains, Phase IV (KMG-IV): sequencing the most valuable type-strain genomes for metagenomic binning, comparative biology and taxonomic classification.</title>
        <authorList>
            <person name="Goeker M."/>
        </authorList>
    </citation>
    <scope>NUCLEOTIDE SEQUENCE [LARGE SCALE GENOMIC DNA]</scope>
    <source>
        <strain evidence="1 2">DSM 6462</strain>
    </source>
</reference>
<keyword evidence="2" id="KW-1185">Reference proteome</keyword>
<accession>A0A2V3U4Y4</accession>
<dbReference type="Proteomes" id="UP000248021">
    <property type="component" value="Unassembled WGS sequence"/>
</dbReference>
<dbReference type="InterPro" id="IPR003673">
    <property type="entry name" value="CoA-Trfase_fam_III"/>
</dbReference>
<protein>
    <submittedName>
        <fullName evidence="1">Crotonobetainyl-CoA:carnitine CoA-transferase CaiB-like acyl-CoA transferase</fullName>
    </submittedName>
</protein>
<name>A0A2V3U4Y4_9HYPH</name>
<proteinExistence type="predicted"/>
<evidence type="ECO:0000313" key="1">
    <source>
        <dbReference type="EMBL" id="PXW57875.1"/>
    </source>
</evidence>
<dbReference type="RefSeq" id="WP_110375210.1">
    <property type="nucleotide sequence ID" value="NZ_JAHBRY010000001.1"/>
</dbReference>